<evidence type="ECO:0000313" key="2">
    <source>
        <dbReference type="Proteomes" id="UP000324222"/>
    </source>
</evidence>
<dbReference type="EMBL" id="VSRR010001345">
    <property type="protein sequence ID" value="MPC24568.1"/>
    <property type="molecule type" value="Genomic_DNA"/>
</dbReference>
<proteinExistence type="predicted"/>
<keyword evidence="2" id="KW-1185">Reference proteome</keyword>
<reference evidence="1 2" key="1">
    <citation type="submission" date="2019-05" db="EMBL/GenBank/DDBJ databases">
        <title>Another draft genome of Portunus trituberculatus and its Hox gene families provides insights of decapod evolution.</title>
        <authorList>
            <person name="Jeong J.-H."/>
            <person name="Song I."/>
            <person name="Kim S."/>
            <person name="Choi T."/>
            <person name="Kim D."/>
            <person name="Ryu S."/>
            <person name="Kim W."/>
        </authorList>
    </citation>
    <scope>NUCLEOTIDE SEQUENCE [LARGE SCALE GENOMIC DNA]</scope>
    <source>
        <tissue evidence="1">Muscle</tissue>
    </source>
</reference>
<dbReference type="Proteomes" id="UP000324222">
    <property type="component" value="Unassembled WGS sequence"/>
</dbReference>
<comment type="caution">
    <text evidence="1">The sequence shown here is derived from an EMBL/GenBank/DDBJ whole genome shotgun (WGS) entry which is preliminary data.</text>
</comment>
<name>A0A5B7DT35_PORTR</name>
<protein>
    <submittedName>
        <fullName evidence="1">Uncharacterized protein</fullName>
    </submittedName>
</protein>
<organism evidence="1 2">
    <name type="scientific">Portunus trituberculatus</name>
    <name type="common">Swimming crab</name>
    <name type="synonym">Neptunus trituberculatus</name>
    <dbReference type="NCBI Taxonomy" id="210409"/>
    <lineage>
        <taxon>Eukaryota</taxon>
        <taxon>Metazoa</taxon>
        <taxon>Ecdysozoa</taxon>
        <taxon>Arthropoda</taxon>
        <taxon>Crustacea</taxon>
        <taxon>Multicrustacea</taxon>
        <taxon>Malacostraca</taxon>
        <taxon>Eumalacostraca</taxon>
        <taxon>Eucarida</taxon>
        <taxon>Decapoda</taxon>
        <taxon>Pleocyemata</taxon>
        <taxon>Brachyura</taxon>
        <taxon>Eubrachyura</taxon>
        <taxon>Portunoidea</taxon>
        <taxon>Portunidae</taxon>
        <taxon>Portuninae</taxon>
        <taxon>Portunus</taxon>
    </lineage>
</organism>
<dbReference type="AlphaFoldDB" id="A0A5B7DT35"/>
<gene>
    <name evidence="1" type="ORF">E2C01_017652</name>
</gene>
<evidence type="ECO:0000313" key="1">
    <source>
        <dbReference type="EMBL" id="MPC24568.1"/>
    </source>
</evidence>
<accession>A0A5B7DT35</accession>
<sequence>MKIAAEDSKRCNIPVMRERLKTVSQRRGVNKIKSFRFHPI</sequence>